<keyword evidence="4" id="KW-0433">Leucine-rich repeat</keyword>
<dbReference type="Gene3D" id="3.80.10.10">
    <property type="entry name" value="Ribonuclease Inhibitor"/>
    <property type="match status" value="1"/>
</dbReference>
<dbReference type="FunFam" id="2.60.40.10:FF:000928">
    <property type="entry name" value="Leucine rich repeat, Ig-like and transmembrane domains 1"/>
    <property type="match status" value="1"/>
</dbReference>
<evidence type="ECO:0000256" key="10">
    <source>
        <dbReference type="ARBA" id="ARBA00023136"/>
    </source>
</evidence>
<accession>A0AA88N647</accession>
<evidence type="ECO:0000259" key="24">
    <source>
        <dbReference type="PROSITE" id="PS50835"/>
    </source>
</evidence>
<dbReference type="InterPro" id="IPR000483">
    <property type="entry name" value="Cys-rich_flank_reg_C"/>
</dbReference>
<dbReference type="InterPro" id="IPR036179">
    <property type="entry name" value="Ig-like_dom_sf"/>
</dbReference>
<evidence type="ECO:0000256" key="3">
    <source>
        <dbReference type="ARBA" id="ARBA00022606"/>
    </source>
</evidence>
<dbReference type="InterPro" id="IPR013098">
    <property type="entry name" value="Ig_I-set"/>
</dbReference>
<evidence type="ECO:0000256" key="20">
    <source>
        <dbReference type="ARBA" id="ARBA00079569"/>
    </source>
</evidence>
<evidence type="ECO:0000256" key="7">
    <source>
        <dbReference type="ARBA" id="ARBA00022737"/>
    </source>
</evidence>
<feature type="signal peptide" evidence="23">
    <location>
        <begin position="1"/>
        <end position="21"/>
    </location>
</feature>
<evidence type="ECO:0000256" key="2">
    <source>
        <dbReference type="ARBA" id="ARBA00004389"/>
    </source>
</evidence>
<sequence>MMAIVFFALLLASGGFPPAQTSCPSQCSCLYHNLSDGSRSRSVICNDPEISLVPASFPTDTSKLRIEKTSIKRIPSEAFKDLTSLEFLWLSFNVLSSVNVDSFRGLNSLEELRLDGNALTVFPWECLKYMPNLKLLDLHSNKLSSVPAEAAKYIRSLTYLDLSSNHLVTMPSEVLSTWMTIKPSQGAESSKMILGLHDNHWLCDCRLYDLVQFQKSPSLSVAFIDTSLRCTAPESLSGVHFSDADLRRCQEPKVHSAVSRIRSTVGNNVLLRCGAIGVPMPKLTWRRVDGKILNGTVKQENSKDGIVWSILNVPAVSFHDSGKYICKASNYAGSAEAAIALIISKAPKLDNGTGSVKKVKEDIQNPVENEKGITKYISTRPSFVPVTTSPTGYSGSYPGLQSDTIPVRERNAQPTSPDRLQETNLSNLAANTSSLQQDFDRIVRSVKVIGDTDYTVCLIWRAPKANKTTAFSVLYAVFGERDMRRINVSPGNNRIIIEGLVPKTKYIACVCVKGLIPKKEQCVIFSTDAAASASGTQKLINVVVISVACVIAVPLTVVVCCGALKRKIQKLLSKKSKDAQDSFVTFESISPSTKAKGLDGDYLSKLNPEESNRLLSARSSLDSESINKIEEHPNEYSC</sequence>
<evidence type="ECO:0000313" key="25">
    <source>
        <dbReference type="EMBL" id="KAK2852633.1"/>
    </source>
</evidence>
<reference evidence="25" key="1">
    <citation type="submission" date="2023-08" db="EMBL/GenBank/DDBJ databases">
        <title>Pelteobagrus vachellii genome.</title>
        <authorList>
            <person name="Liu H."/>
        </authorList>
    </citation>
    <scope>NUCLEOTIDE SEQUENCE</scope>
    <source>
        <strain evidence="25">PRFRI_2022a</strain>
        <tissue evidence="25">Muscle</tissue>
    </source>
</reference>
<gene>
    <name evidence="25" type="ORF">Q7C36_007834</name>
</gene>
<keyword evidence="12" id="KW-0325">Glycoprotein</keyword>
<keyword evidence="3" id="KW-0716">Sensory transduction</keyword>
<keyword evidence="26" id="KW-1185">Reference proteome</keyword>
<keyword evidence="11" id="KW-1015">Disulfide bond</keyword>
<evidence type="ECO:0000256" key="9">
    <source>
        <dbReference type="ARBA" id="ARBA00022989"/>
    </source>
</evidence>
<evidence type="ECO:0000256" key="15">
    <source>
        <dbReference type="ARBA" id="ARBA00023319"/>
    </source>
</evidence>
<dbReference type="Proteomes" id="UP001187315">
    <property type="component" value="Unassembled WGS sequence"/>
</dbReference>
<comment type="function">
    <text evidence="17">Photoreceptor synaptic protein essential for normal vision. Involved in synapse formation in cone photoreceptor cells.</text>
</comment>
<dbReference type="GO" id="GO:0005789">
    <property type="term" value="C:endoplasmic reticulum membrane"/>
    <property type="evidence" value="ECO:0007669"/>
    <property type="project" value="UniProtKB-SubCell"/>
</dbReference>
<feature type="transmembrane region" description="Helical" evidence="22">
    <location>
        <begin position="539"/>
        <end position="564"/>
    </location>
</feature>
<dbReference type="SMART" id="SM00409">
    <property type="entry name" value="IG"/>
    <property type="match status" value="1"/>
</dbReference>
<keyword evidence="13" id="KW-0966">Cell projection</keyword>
<evidence type="ECO:0000256" key="12">
    <source>
        <dbReference type="ARBA" id="ARBA00023180"/>
    </source>
</evidence>
<dbReference type="InterPro" id="IPR001611">
    <property type="entry name" value="Leu-rich_rpt"/>
</dbReference>
<dbReference type="InterPro" id="IPR050467">
    <property type="entry name" value="LRFN"/>
</dbReference>
<dbReference type="PANTHER" id="PTHR45842">
    <property type="entry name" value="SYNAPTIC ADHESION-LIKE MOLECULE SALM"/>
    <property type="match status" value="1"/>
</dbReference>
<keyword evidence="6 23" id="KW-0732">Signal</keyword>
<dbReference type="InterPro" id="IPR007110">
    <property type="entry name" value="Ig-like_dom"/>
</dbReference>
<evidence type="ECO:0000256" key="8">
    <source>
        <dbReference type="ARBA" id="ARBA00022824"/>
    </source>
</evidence>
<name>A0AA88N647_TACVA</name>
<keyword evidence="10 22" id="KW-0472">Membrane</keyword>
<dbReference type="SUPFAM" id="SSF49265">
    <property type="entry name" value="Fibronectin type III"/>
    <property type="match status" value="1"/>
</dbReference>
<evidence type="ECO:0000256" key="4">
    <source>
        <dbReference type="ARBA" id="ARBA00022614"/>
    </source>
</evidence>
<evidence type="ECO:0000256" key="23">
    <source>
        <dbReference type="SAM" id="SignalP"/>
    </source>
</evidence>
<dbReference type="FunFam" id="3.80.10.10:FF:000058">
    <property type="entry name" value="immunoglobulin superfamily containing leucine-rich repeat protein 2"/>
    <property type="match status" value="1"/>
</dbReference>
<dbReference type="InterPro" id="IPR003591">
    <property type="entry name" value="Leu-rich_rpt_typical-subtyp"/>
</dbReference>
<comment type="caution">
    <text evidence="25">The sequence shown here is derived from an EMBL/GenBank/DDBJ whole genome shotgun (WGS) entry which is preliminary data.</text>
</comment>
<evidence type="ECO:0000256" key="21">
    <source>
        <dbReference type="ARBA" id="ARBA00080094"/>
    </source>
</evidence>
<dbReference type="SMART" id="SM00082">
    <property type="entry name" value="LRRCT"/>
    <property type="match status" value="1"/>
</dbReference>
<dbReference type="Pfam" id="PF07679">
    <property type="entry name" value="I-set"/>
    <property type="match status" value="1"/>
</dbReference>
<keyword evidence="5 22" id="KW-0812">Transmembrane</keyword>
<dbReference type="FunFam" id="2.60.40.10:FF:000744">
    <property type="entry name" value="Leucine rich repeat, Ig-like and transmembrane domains 1"/>
    <property type="match status" value="1"/>
</dbReference>
<dbReference type="PANTHER" id="PTHR45842:SF9">
    <property type="entry name" value="LEUCINE-RICH REPEAT, IMMUNOGLOBULIN-LIKE DOMAIN AND TRANSMEMBRANE DOMAIN-CONTAINING PROTEIN 1"/>
    <property type="match status" value="1"/>
</dbReference>
<feature type="chain" id="PRO_5041742460" description="Leucine-rich repeat, immunoglobulin-like domain and transmembrane domain-containing protein 1" evidence="23">
    <location>
        <begin position="22"/>
        <end position="638"/>
    </location>
</feature>
<dbReference type="GO" id="GO:0030425">
    <property type="term" value="C:dendrite"/>
    <property type="evidence" value="ECO:0007669"/>
    <property type="project" value="UniProtKB-SubCell"/>
</dbReference>
<evidence type="ECO:0000256" key="1">
    <source>
        <dbReference type="ARBA" id="ARBA00004279"/>
    </source>
</evidence>
<keyword evidence="7" id="KW-0677">Repeat</keyword>
<dbReference type="GO" id="GO:0007601">
    <property type="term" value="P:visual perception"/>
    <property type="evidence" value="ECO:0007669"/>
    <property type="project" value="UniProtKB-KW"/>
</dbReference>
<dbReference type="PROSITE" id="PS51450">
    <property type="entry name" value="LRR"/>
    <property type="match status" value="2"/>
</dbReference>
<evidence type="ECO:0000256" key="19">
    <source>
        <dbReference type="ARBA" id="ARBA00075045"/>
    </source>
</evidence>
<evidence type="ECO:0000256" key="13">
    <source>
        <dbReference type="ARBA" id="ARBA00023273"/>
    </source>
</evidence>
<protein>
    <recommendedName>
        <fullName evidence="18">Leucine-rich repeat, immunoglobulin-like domain and transmembrane domain-containing protein 1</fullName>
    </recommendedName>
    <alternativeName>
        <fullName evidence="19">Leucine-rich repeat-containing protein 21</fullName>
    </alternativeName>
    <alternativeName>
        <fullName evidence="21">Photoreceptor-associated LRR superfamily protein</fullName>
    </alternativeName>
    <alternativeName>
        <fullName evidence="20">Retina-specific protein PAL</fullName>
    </alternativeName>
</protein>
<dbReference type="SUPFAM" id="SSF48726">
    <property type="entry name" value="Immunoglobulin"/>
    <property type="match status" value="1"/>
</dbReference>
<dbReference type="InterPro" id="IPR003599">
    <property type="entry name" value="Ig_sub"/>
</dbReference>
<dbReference type="EMBL" id="JAVHJS010000007">
    <property type="protein sequence ID" value="KAK2852633.1"/>
    <property type="molecule type" value="Genomic_DNA"/>
</dbReference>
<dbReference type="PROSITE" id="PS50835">
    <property type="entry name" value="IG_LIKE"/>
    <property type="match status" value="1"/>
</dbReference>
<dbReference type="Gene3D" id="2.60.40.10">
    <property type="entry name" value="Immunoglobulins"/>
    <property type="match status" value="2"/>
</dbReference>
<dbReference type="InterPro" id="IPR013783">
    <property type="entry name" value="Ig-like_fold"/>
</dbReference>
<proteinExistence type="predicted"/>
<evidence type="ECO:0000256" key="6">
    <source>
        <dbReference type="ARBA" id="ARBA00022729"/>
    </source>
</evidence>
<dbReference type="SMART" id="SM00369">
    <property type="entry name" value="LRR_TYP"/>
    <property type="match status" value="4"/>
</dbReference>
<keyword evidence="8" id="KW-0256">Endoplasmic reticulum</keyword>
<organism evidence="25 26">
    <name type="scientific">Tachysurus vachellii</name>
    <name type="common">Darkbarbel catfish</name>
    <name type="synonym">Pelteobagrus vachellii</name>
    <dbReference type="NCBI Taxonomy" id="175792"/>
    <lineage>
        <taxon>Eukaryota</taxon>
        <taxon>Metazoa</taxon>
        <taxon>Chordata</taxon>
        <taxon>Craniata</taxon>
        <taxon>Vertebrata</taxon>
        <taxon>Euteleostomi</taxon>
        <taxon>Actinopterygii</taxon>
        <taxon>Neopterygii</taxon>
        <taxon>Teleostei</taxon>
        <taxon>Ostariophysi</taxon>
        <taxon>Siluriformes</taxon>
        <taxon>Bagridae</taxon>
        <taxon>Tachysurus</taxon>
    </lineage>
</organism>
<evidence type="ECO:0000313" key="26">
    <source>
        <dbReference type="Proteomes" id="UP001187315"/>
    </source>
</evidence>
<keyword evidence="15" id="KW-0393">Immunoglobulin domain</keyword>
<evidence type="ECO:0000256" key="22">
    <source>
        <dbReference type="SAM" id="Phobius"/>
    </source>
</evidence>
<dbReference type="SUPFAM" id="SSF52058">
    <property type="entry name" value="L domain-like"/>
    <property type="match status" value="1"/>
</dbReference>
<dbReference type="InterPro" id="IPR032675">
    <property type="entry name" value="LRR_dom_sf"/>
</dbReference>
<dbReference type="InterPro" id="IPR003598">
    <property type="entry name" value="Ig_sub2"/>
</dbReference>
<keyword evidence="14" id="KW-0844">Vision</keyword>
<dbReference type="SMART" id="SM00408">
    <property type="entry name" value="IGc2"/>
    <property type="match status" value="1"/>
</dbReference>
<dbReference type="Pfam" id="PF13855">
    <property type="entry name" value="LRR_8"/>
    <property type="match status" value="1"/>
</dbReference>
<comment type="subcellular location">
    <subcellularLocation>
        <location evidence="1">Cell projection</location>
        <location evidence="1">Dendrite</location>
    </subcellularLocation>
    <subcellularLocation>
        <location evidence="16">Endomembrane system</location>
        <topology evidence="16">Single-pass type I membrane protein</topology>
    </subcellularLocation>
    <subcellularLocation>
        <location evidence="2">Endoplasmic reticulum membrane</location>
        <topology evidence="2">Single-pass membrane protein</topology>
    </subcellularLocation>
</comment>
<evidence type="ECO:0000256" key="16">
    <source>
        <dbReference type="ARBA" id="ARBA00046288"/>
    </source>
</evidence>
<dbReference type="InterPro" id="IPR036116">
    <property type="entry name" value="FN3_sf"/>
</dbReference>
<feature type="domain" description="Ig-like" evidence="24">
    <location>
        <begin position="252"/>
        <end position="344"/>
    </location>
</feature>
<dbReference type="AlphaFoldDB" id="A0AA88N647"/>
<evidence type="ECO:0000256" key="5">
    <source>
        <dbReference type="ARBA" id="ARBA00022692"/>
    </source>
</evidence>
<keyword evidence="9 22" id="KW-1133">Transmembrane helix</keyword>
<evidence type="ECO:0000256" key="11">
    <source>
        <dbReference type="ARBA" id="ARBA00023157"/>
    </source>
</evidence>
<evidence type="ECO:0000256" key="18">
    <source>
        <dbReference type="ARBA" id="ARBA00068065"/>
    </source>
</evidence>
<evidence type="ECO:0000256" key="14">
    <source>
        <dbReference type="ARBA" id="ARBA00023305"/>
    </source>
</evidence>
<evidence type="ECO:0000256" key="17">
    <source>
        <dbReference type="ARBA" id="ARBA00058974"/>
    </source>
</evidence>